<keyword evidence="2" id="KW-1185">Reference proteome</keyword>
<comment type="caution">
    <text evidence="1">The sequence shown here is derived from an EMBL/GenBank/DDBJ whole genome shotgun (WGS) entry which is preliminary data.</text>
</comment>
<dbReference type="AlphaFoldDB" id="A0A2J7Z216"/>
<organism evidence="1 2">
    <name type="scientific">Streptomyces malaysiensis</name>
    <dbReference type="NCBI Taxonomy" id="92644"/>
    <lineage>
        <taxon>Bacteria</taxon>
        <taxon>Bacillati</taxon>
        <taxon>Actinomycetota</taxon>
        <taxon>Actinomycetes</taxon>
        <taxon>Kitasatosporales</taxon>
        <taxon>Streptomycetaceae</taxon>
        <taxon>Streptomyces</taxon>
        <taxon>Streptomyces violaceusniger group</taxon>
    </lineage>
</organism>
<reference evidence="1 2" key="1">
    <citation type="submission" date="2015-09" db="EMBL/GenBank/DDBJ databases">
        <title>Genome sequence, genome mining and natural product profiling of a biocontrol bacterium Streptomyces malaysiensis F913.</title>
        <authorList>
            <person name="Xu Y."/>
            <person name="Wei J."/>
            <person name="Xie J."/>
            <person name="Li T."/>
            <person name="Zhou Z."/>
        </authorList>
    </citation>
    <scope>NUCLEOTIDE SEQUENCE [LARGE SCALE GENOMIC DNA]</scope>
    <source>
        <strain evidence="1 2">F913</strain>
    </source>
</reference>
<dbReference type="EMBL" id="LJIW01000001">
    <property type="protein sequence ID" value="PNG94306.1"/>
    <property type="molecule type" value="Genomic_DNA"/>
</dbReference>
<dbReference type="Proteomes" id="UP000236520">
    <property type="component" value="Unassembled WGS sequence"/>
</dbReference>
<protein>
    <submittedName>
        <fullName evidence="1">Uncharacterized protein</fullName>
    </submittedName>
</protein>
<dbReference type="RefSeq" id="WP_079255797.1">
    <property type="nucleotide sequence ID" value="NZ_JAJGMX010000046.1"/>
</dbReference>
<accession>A0A2J7Z216</accession>
<proteinExistence type="predicted"/>
<gene>
    <name evidence="1" type="ORF">SMF913_10331</name>
</gene>
<name>A0A2J7Z216_STRMQ</name>
<evidence type="ECO:0000313" key="1">
    <source>
        <dbReference type="EMBL" id="PNG94306.1"/>
    </source>
</evidence>
<evidence type="ECO:0000313" key="2">
    <source>
        <dbReference type="Proteomes" id="UP000236520"/>
    </source>
</evidence>
<sequence length="140" mass="15072">MPAAGETERAPNIAKDVWDAAGHRAKNEGLPLIWVASRALTDYAAGTLTLPRTSPNPEARNRRGRTIFTADAVWHAADERRVKDTVRSMSALVEILLDAYARGEVHTHVRMVTTDQRDALAFAGTPDGPTGTTSPTLAVA</sequence>